<dbReference type="Gene3D" id="3.90.1720.10">
    <property type="entry name" value="endopeptidase domain like (from Nostoc punctiforme)"/>
    <property type="match status" value="1"/>
</dbReference>
<keyword evidence="1" id="KW-0812">Transmembrane</keyword>
<accession>A0A9D2EID8</accession>
<sequence length="209" mass="23599">MITTYFANWKTCLRISAVAMVMIVAVLAVKPVSVEAKASDYSQDIDGWLEACQKVGKDLTKYNFTYGSHSKSTFAKSVKNGRKANCASYVSWCLQEFGVLKKGQTFYTNRGRLVKRFKSWRGKVEIIRINEQTSKVKNLKPGDIVAWGDIVHTNIYAGENAKGEKLWLDGGSAATTKGSVRRYYRADKIMTYDYLNKHKIAFVIRIKGL</sequence>
<reference evidence="2" key="2">
    <citation type="submission" date="2021-04" db="EMBL/GenBank/DDBJ databases">
        <authorList>
            <person name="Gilroy R."/>
        </authorList>
    </citation>
    <scope>NUCLEOTIDE SEQUENCE</scope>
    <source>
        <strain evidence="2">CHK179-28034</strain>
    </source>
</reference>
<comment type="caution">
    <text evidence="2">The sequence shown here is derived from an EMBL/GenBank/DDBJ whole genome shotgun (WGS) entry which is preliminary data.</text>
</comment>
<name>A0A9D2EID8_9FIRM</name>
<keyword evidence="1" id="KW-0472">Membrane</keyword>
<dbReference type="AlphaFoldDB" id="A0A9D2EID8"/>
<evidence type="ECO:0000313" key="3">
    <source>
        <dbReference type="Proteomes" id="UP000824049"/>
    </source>
</evidence>
<feature type="transmembrane region" description="Helical" evidence="1">
    <location>
        <begin position="12"/>
        <end position="29"/>
    </location>
</feature>
<evidence type="ECO:0000256" key="1">
    <source>
        <dbReference type="SAM" id="Phobius"/>
    </source>
</evidence>
<proteinExistence type="predicted"/>
<evidence type="ECO:0000313" key="2">
    <source>
        <dbReference type="EMBL" id="HIZ38308.1"/>
    </source>
</evidence>
<dbReference type="Proteomes" id="UP000824049">
    <property type="component" value="Unassembled WGS sequence"/>
</dbReference>
<organism evidence="2 3">
    <name type="scientific">Candidatus Anaerobutyricum stercoris</name>
    <dbReference type="NCBI Taxonomy" id="2838457"/>
    <lineage>
        <taxon>Bacteria</taxon>
        <taxon>Bacillati</taxon>
        <taxon>Bacillota</taxon>
        <taxon>Clostridia</taxon>
        <taxon>Lachnospirales</taxon>
        <taxon>Lachnospiraceae</taxon>
        <taxon>Anaerobutyricum</taxon>
    </lineage>
</organism>
<gene>
    <name evidence="2" type="ORF">H9968_00040</name>
</gene>
<protein>
    <submittedName>
        <fullName evidence="2">Uncharacterized protein</fullName>
    </submittedName>
</protein>
<reference evidence="2" key="1">
    <citation type="journal article" date="2021" name="PeerJ">
        <title>Extensive microbial diversity within the chicken gut microbiome revealed by metagenomics and culture.</title>
        <authorList>
            <person name="Gilroy R."/>
            <person name="Ravi A."/>
            <person name="Getino M."/>
            <person name="Pursley I."/>
            <person name="Horton D.L."/>
            <person name="Alikhan N.F."/>
            <person name="Baker D."/>
            <person name="Gharbi K."/>
            <person name="Hall N."/>
            <person name="Watson M."/>
            <person name="Adriaenssens E.M."/>
            <person name="Foster-Nyarko E."/>
            <person name="Jarju S."/>
            <person name="Secka A."/>
            <person name="Antonio M."/>
            <person name="Oren A."/>
            <person name="Chaudhuri R.R."/>
            <person name="La Ragione R."/>
            <person name="Hildebrand F."/>
            <person name="Pallen M.J."/>
        </authorList>
    </citation>
    <scope>NUCLEOTIDE SEQUENCE</scope>
    <source>
        <strain evidence="2">CHK179-28034</strain>
    </source>
</reference>
<keyword evidence="1" id="KW-1133">Transmembrane helix</keyword>
<dbReference type="EMBL" id="DXBR01000001">
    <property type="protein sequence ID" value="HIZ38308.1"/>
    <property type="molecule type" value="Genomic_DNA"/>
</dbReference>